<keyword evidence="9 13" id="KW-1133">Transmembrane helix</keyword>
<dbReference type="Gene3D" id="1.20.1730.10">
    <property type="entry name" value="Sodium/glucose cotransporter"/>
    <property type="match status" value="1"/>
</dbReference>
<dbReference type="Gene3D" id="3.40.50.2300">
    <property type="match status" value="1"/>
</dbReference>
<dbReference type="Pfam" id="PF12860">
    <property type="entry name" value="PAS_7"/>
    <property type="match status" value="1"/>
</dbReference>
<feature type="transmembrane region" description="Helical" evidence="13">
    <location>
        <begin position="331"/>
        <end position="364"/>
    </location>
</feature>
<dbReference type="SUPFAM" id="SSF55874">
    <property type="entry name" value="ATPase domain of HSP90 chaperone/DNA topoisomerase II/histidine kinase"/>
    <property type="match status" value="1"/>
</dbReference>
<evidence type="ECO:0000256" key="4">
    <source>
        <dbReference type="ARBA" id="ARBA00012438"/>
    </source>
</evidence>
<dbReference type="PROSITE" id="PS50109">
    <property type="entry name" value="HIS_KIN"/>
    <property type="match status" value="1"/>
</dbReference>
<reference evidence="18" key="3">
    <citation type="journal article" date="2016" name="Genome Announc.">
        <title>Revised genome sequence of the purple photosynthetic bacterium Blastochloris viridis.</title>
        <authorList>
            <person name="Liu L.N."/>
            <person name="Faulkner M."/>
            <person name="Liu X."/>
            <person name="Huang F."/>
            <person name="Darby A.C."/>
            <person name="Hall N."/>
        </authorList>
    </citation>
    <scope>NUCLEOTIDE SEQUENCE [LARGE SCALE GENOMIC DNA]</scope>
    <source>
        <strain evidence="18">ATCC 19567 / DSM 133 / F</strain>
    </source>
</reference>
<protein>
    <recommendedName>
        <fullName evidence="4">histidine kinase</fullName>
        <ecNumber evidence="4">2.7.13.3</ecNumber>
    </recommendedName>
</protein>
<dbReference type="Pfam" id="PF00072">
    <property type="entry name" value="Response_reg"/>
    <property type="match status" value="1"/>
</dbReference>
<dbReference type="InterPro" id="IPR003594">
    <property type="entry name" value="HATPase_dom"/>
</dbReference>
<feature type="transmembrane region" description="Helical" evidence="13">
    <location>
        <begin position="158"/>
        <end position="181"/>
    </location>
</feature>
<feature type="transmembrane region" description="Helical" evidence="13">
    <location>
        <begin position="116"/>
        <end position="138"/>
    </location>
</feature>
<dbReference type="RefSeq" id="WP_055036386.1">
    <property type="nucleotide sequence ID" value="NZ_AP014854.2"/>
</dbReference>
<evidence type="ECO:0000256" key="6">
    <source>
        <dbReference type="ARBA" id="ARBA00022679"/>
    </source>
</evidence>
<evidence type="ECO:0000256" key="11">
    <source>
        <dbReference type="PROSITE-ProRule" id="PRU00169"/>
    </source>
</evidence>
<name>A0A0H5BD90_BLAVI</name>
<evidence type="ECO:0000313" key="16">
    <source>
        <dbReference type="EMBL" id="BAR98296.1"/>
    </source>
</evidence>
<evidence type="ECO:0000313" key="18">
    <source>
        <dbReference type="Proteomes" id="UP000065734"/>
    </source>
</evidence>
<feature type="transmembrane region" description="Helical" evidence="13">
    <location>
        <begin position="6"/>
        <end position="28"/>
    </location>
</feature>
<feature type="domain" description="Response regulatory" evidence="15">
    <location>
        <begin position="1063"/>
        <end position="1177"/>
    </location>
</feature>
<dbReference type="InterPro" id="IPR038377">
    <property type="entry name" value="Na/Glc_symporter_sf"/>
</dbReference>
<keyword evidence="12" id="KW-0175">Coiled coil</keyword>
<evidence type="ECO:0000256" key="3">
    <source>
        <dbReference type="ARBA" id="ARBA00006434"/>
    </source>
</evidence>
<dbReference type="CDD" id="cd00156">
    <property type="entry name" value="REC"/>
    <property type="match status" value="1"/>
</dbReference>
<dbReference type="Pfam" id="PF02518">
    <property type="entry name" value="HATPase_c"/>
    <property type="match status" value="1"/>
</dbReference>
<dbReference type="InterPro" id="IPR036890">
    <property type="entry name" value="HATPase_C_sf"/>
</dbReference>
<dbReference type="PANTHER" id="PTHR43047">
    <property type="entry name" value="TWO-COMPONENT HISTIDINE PROTEIN KINASE"/>
    <property type="match status" value="1"/>
</dbReference>
<evidence type="ECO:0000256" key="7">
    <source>
        <dbReference type="ARBA" id="ARBA00022692"/>
    </source>
</evidence>
<dbReference type="OrthoDB" id="9764438at2"/>
<feature type="transmembrane region" description="Helical" evidence="13">
    <location>
        <begin position="67"/>
        <end position="88"/>
    </location>
</feature>
<evidence type="ECO:0000256" key="1">
    <source>
        <dbReference type="ARBA" id="ARBA00000085"/>
    </source>
</evidence>
<dbReference type="GO" id="GO:0005886">
    <property type="term" value="C:plasma membrane"/>
    <property type="evidence" value="ECO:0007669"/>
    <property type="project" value="TreeGrafter"/>
</dbReference>
<comment type="subcellular location">
    <subcellularLocation>
        <location evidence="2">Membrane</location>
        <topology evidence="2">Multi-pass membrane protein</topology>
    </subcellularLocation>
</comment>
<feature type="transmembrane region" description="Helical" evidence="13">
    <location>
        <begin position="462"/>
        <end position="484"/>
    </location>
</feature>
<sequence>MLQGWVVVALAVGYIGLLFLIASFGDRLKARDVERRSRRFIYPLSLAVYCTSWTFFGSVGLSSHAGFDFLAIYIGPIIMIGFAWPLLIRILRLAKAQNITSIADFIAARYGKNQTVAALVTVVAVIAVVPYIALQLKAVSSSLATILSYLGVHMPASAGWFGDLALFVAILMALFATLFGTRHTDATEHQEGLMLAIATESVVKLIAFLAVGIFVVFVMFDGPSDLFGRAAQHPELIAPLRAESFGGPWVTMTLLSFFAILLLPRQFHVAVVENNGEDEVRRAAWLFPLYLVLINLFVVPVAIAGLISFPPNTLDSDMFVLGLPLSVGSDLMALVAFIGGLSAATAMVIVESVAISIMVSNGLVMPLMLRRRLNAENAAGHGHGAAVAMGDAGDMARVVLATRRIAILVTLALAYFYYRTAGTAQLAQIGLLAFAAVAQFAPAFFGGLFWRGANARGAIAGLVVGTLVWGYTLLLPTFVAAGLVDPSILNDGPFGLFFLKPQGLFGLNIDPLTHGVLWSLGANIACFVCSSLTRSALPIEQLQANVFVDAEAVAMSHSFRLWRTSLTIGELIATVARYLGEERARRSFESFAETRRISLDPHREADIHLLRYAEFLLSSAIGAASSRLVLSLLLRKRTVSTKAALKLLDDASAAFHYNREVLQTALDHVRQGIAVFDKDMRLICWNRRFGEMLDIPRDVMRLGVRFDELVRFEAIASGLTPAEVEAIVADRIERYTVKLETVQERMPGAGIVIEARAARMPDGGVVMTFTDITESVNAAEALERANETLERRVHERTEELTRLNVELKRAKAVAEEANISKTRFLAAASHDVLQPLNAARLYTSALVERTAGEGEEGRLVRNVDASLDAVEEILGAVLEISRLDTGALKAEMGVFRLSDLFEQLKTDFAPLAAEKGLRLTFVPTSIVVRSDRRLLRRLVQNLVSNAIKYTPRGRVLVGVRREWGRARIEVHDTGLGIPSQQQKLIFKEFQRLEQGARVARGLGLGLSIVERLARVLQHRIRLDSTPGEGSTFAVELPRVSALPDLALPAPPLPPVHAPLAGMSVLAVDNEPAILDGMVALLSNWGCKVATALSLDDARAALRDMTPDVLLVDYHLDEGNGLDAVMVLRWRLGSETPAVLITADRSPALREAAREKTVQLLNKPVNPAALRALLARWRLAQRMAG</sequence>
<evidence type="ECO:0000259" key="14">
    <source>
        <dbReference type="PROSITE" id="PS50109"/>
    </source>
</evidence>
<feature type="transmembrane region" description="Helical" evidence="13">
    <location>
        <begin position="398"/>
        <end position="417"/>
    </location>
</feature>
<dbReference type="SMART" id="SM00448">
    <property type="entry name" value="REC"/>
    <property type="match status" value="1"/>
</dbReference>
<feature type="transmembrane region" description="Helical" evidence="13">
    <location>
        <begin position="193"/>
        <end position="220"/>
    </location>
</feature>
<dbReference type="InterPro" id="IPR001789">
    <property type="entry name" value="Sig_transdc_resp-reg_receiver"/>
</dbReference>
<reference evidence="17" key="2">
    <citation type="submission" date="2015-11" db="EMBL/GenBank/DDBJ databases">
        <authorList>
            <person name="Zhang Y."/>
            <person name="Guo Z."/>
        </authorList>
    </citation>
    <scope>NUCLEOTIDE SEQUENCE</scope>
    <source>
        <strain evidence="17">1</strain>
    </source>
</reference>
<evidence type="ECO:0000256" key="10">
    <source>
        <dbReference type="ARBA" id="ARBA00023136"/>
    </source>
</evidence>
<feature type="transmembrane region" description="Helical" evidence="13">
    <location>
        <begin position="245"/>
        <end position="263"/>
    </location>
</feature>
<dbReference type="SUPFAM" id="SSF52172">
    <property type="entry name" value="CheY-like"/>
    <property type="match status" value="1"/>
</dbReference>
<keyword evidence="18" id="KW-1185">Reference proteome</keyword>
<accession>A0A0H5BD90</accession>
<dbReference type="Gene3D" id="3.30.565.10">
    <property type="entry name" value="Histidine kinase-like ATPase, C-terminal domain"/>
    <property type="match status" value="1"/>
</dbReference>
<dbReference type="PRINTS" id="PR00344">
    <property type="entry name" value="BCTRLSENSOR"/>
</dbReference>
<evidence type="ECO:0000256" key="5">
    <source>
        <dbReference type="ARBA" id="ARBA00022553"/>
    </source>
</evidence>
<keyword evidence="8" id="KW-0418">Kinase</keyword>
<feature type="transmembrane region" description="Helical" evidence="13">
    <location>
        <begin position="429"/>
        <end position="450"/>
    </location>
</feature>
<feature type="coiled-coil region" evidence="12">
    <location>
        <begin position="772"/>
        <end position="820"/>
    </location>
</feature>
<dbReference type="KEGG" id="bvr:BVIR_631"/>
<dbReference type="FunFam" id="1.10.287.130:FF:000063">
    <property type="entry name" value="Hybrid sensor histidine kinase/response regulator"/>
    <property type="match status" value="1"/>
</dbReference>
<feature type="transmembrane region" description="Helical" evidence="13">
    <location>
        <begin position="40"/>
        <end position="61"/>
    </location>
</feature>
<dbReference type="AlphaFoldDB" id="A0A0H5BD90"/>
<dbReference type="CDD" id="cd10322">
    <property type="entry name" value="SLC5sbd"/>
    <property type="match status" value="1"/>
</dbReference>
<gene>
    <name evidence="17" type="primary">pleC_1</name>
    <name evidence="16" type="ORF">BV133_703</name>
    <name evidence="17" type="ORF">BVIRIDIS_00750</name>
</gene>
<keyword evidence="7 13" id="KW-0812">Transmembrane</keyword>
<dbReference type="PATRIC" id="fig|1079.6.peg.651"/>
<dbReference type="GO" id="GO:0022857">
    <property type="term" value="F:transmembrane transporter activity"/>
    <property type="evidence" value="ECO:0007669"/>
    <property type="project" value="InterPro"/>
</dbReference>
<feature type="domain" description="Histidine kinase" evidence="14">
    <location>
        <begin position="827"/>
        <end position="1040"/>
    </location>
</feature>
<dbReference type="PANTHER" id="PTHR43047:SF9">
    <property type="entry name" value="HISTIDINE KINASE"/>
    <property type="match status" value="1"/>
</dbReference>
<evidence type="ECO:0000256" key="12">
    <source>
        <dbReference type="SAM" id="Coils"/>
    </source>
</evidence>
<dbReference type="PROSITE" id="PS50283">
    <property type="entry name" value="NA_SOLUT_SYMP_3"/>
    <property type="match status" value="1"/>
</dbReference>
<dbReference type="InterPro" id="IPR003661">
    <property type="entry name" value="HisK_dim/P_dom"/>
</dbReference>
<proteinExistence type="inferred from homology"/>
<dbReference type="InterPro" id="IPR036097">
    <property type="entry name" value="HisK_dim/P_sf"/>
</dbReference>
<evidence type="ECO:0000256" key="8">
    <source>
        <dbReference type="ARBA" id="ARBA00022777"/>
    </source>
</evidence>
<evidence type="ECO:0000313" key="17">
    <source>
        <dbReference type="EMBL" id="CUU41088.1"/>
    </source>
</evidence>
<evidence type="ECO:0000259" key="15">
    <source>
        <dbReference type="PROSITE" id="PS50110"/>
    </source>
</evidence>
<dbReference type="PROSITE" id="PS50110">
    <property type="entry name" value="RESPONSE_REGULATORY"/>
    <property type="match status" value="1"/>
</dbReference>
<dbReference type="InterPro" id="IPR011006">
    <property type="entry name" value="CheY-like_superfamily"/>
</dbReference>
<dbReference type="InterPro" id="IPR005467">
    <property type="entry name" value="His_kinase_dom"/>
</dbReference>
<feature type="transmembrane region" description="Helical" evidence="13">
    <location>
        <begin position="284"/>
        <end position="311"/>
    </location>
</feature>
<reference evidence="16" key="1">
    <citation type="journal article" date="2015" name="Genome Announc.">
        <title>Complete Genome Sequence of the Bacteriochlorophyll b-Producing Photosynthetic Bacterium Blastochloris viridis.</title>
        <authorList>
            <person name="Tsukatani Y."/>
            <person name="Hirose Y."/>
            <person name="Harada J."/>
            <person name="Misawa N."/>
            <person name="Mori K."/>
            <person name="Inoue K."/>
            <person name="Tamiaki H."/>
        </authorList>
    </citation>
    <scope>NUCLEOTIDE SEQUENCE [LARGE SCALE GENOMIC DNA]</scope>
    <source>
        <strain evidence="16">DSM 133</strain>
    </source>
</reference>
<feature type="modified residue" description="4-aspartylphosphate" evidence="11">
    <location>
        <position position="1112"/>
    </location>
</feature>
<dbReference type="GO" id="GO:0009927">
    <property type="term" value="F:histidine phosphotransfer kinase activity"/>
    <property type="evidence" value="ECO:0007669"/>
    <property type="project" value="TreeGrafter"/>
</dbReference>
<comment type="catalytic activity">
    <reaction evidence="1">
        <text>ATP + protein L-histidine = ADP + protein N-phospho-L-histidine.</text>
        <dbReference type="EC" id="2.7.13.3"/>
    </reaction>
</comment>
<dbReference type="InterPro" id="IPR035965">
    <property type="entry name" value="PAS-like_dom_sf"/>
</dbReference>
<dbReference type="Pfam" id="PF00512">
    <property type="entry name" value="HisKA"/>
    <property type="match status" value="1"/>
</dbReference>
<dbReference type="SUPFAM" id="SSF55785">
    <property type="entry name" value="PYP-like sensor domain (PAS domain)"/>
    <property type="match status" value="1"/>
</dbReference>
<dbReference type="Proteomes" id="UP000065734">
    <property type="component" value="Chromosome I"/>
</dbReference>
<dbReference type="SUPFAM" id="SSF47384">
    <property type="entry name" value="Homodimeric domain of signal transducing histidine kinase"/>
    <property type="match status" value="1"/>
</dbReference>
<dbReference type="GO" id="GO:0000155">
    <property type="term" value="F:phosphorelay sensor kinase activity"/>
    <property type="evidence" value="ECO:0007669"/>
    <property type="project" value="InterPro"/>
</dbReference>
<dbReference type="NCBIfam" id="NF041832">
    <property type="entry name" value="near_NosP_CTERM"/>
    <property type="match status" value="1"/>
</dbReference>
<evidence type="ECO:0000256" key="2">
    <source>
        <dbReference type="ARBA" id="ARBA00004141"/>
    </source>
</evidence>
<evidence type="ECO:0000256" key="9">
    <source>
        <dbReference type="ARBA" id="ARBA00022989"/>
    </source>
</evidence>
<keyword evidence="10 13" id="KW-0472">Membrane</keyword>
<keyword evidence="5 11" id="KW-0597">Phosphoprotein</keyword>
<dbReference type="EMBL" id="AP014854">
    <property type="protein sequence ID" value="BAR98296.1"/>
    <property type="molecule type" value="Genomic_DNA"/>
</dbReference>
<keyword evidence="6 17" id="KW-0808">Transferase</keyword>
<dbReference type="FunFam" id="3.30.565.10:FF:000049">
    <property type="entry name" value="Two-component sensor histidine kinase"/>
    <property type="match status" value="1"/>
</dbReference>
<dbReference type="InterPro" id="IPR001734">
    <property type="entry name" value="Na/solute_symporter"/>
</dbReference>
<dbReference type="Gene3D" id="1.10.287.130">
    <property type="match status" value="1"/>
</dbReference>
<dbReference type="STRING" id="1079.BVIR_631"/>
<dbReference type="Gene3D" id="3.30.450.20">
    <property type="entry name" value="PAS domain"/>
    <property type="match status" value="1"/>
</dbReference>
<organism evidence="17 18">
    <name type="scientific">Blastochloris viridis</name>
    <name type="common">Rhodopseudomonas viridis</name>
    <dbReference type="NCBI Taxonomy" id="1079"/>
    <lineage>
        <taxon>Bacteria</taxon>
        <taxon>Pseudomonadati</taxon>
        <taxon>Pseudomonadota</taxon>
        <taxon>Alphaproteobacteria</taxon>
        <taxon>Hyphomicrobiales</taxon>
        <taxon>Blastochloridaceae</taxon>
        <taxon>Blastochloris</taxon>
    </lineage>
</organism>
<dbReference type="SMART" id="SM00387">
    <property type="entry name" value="HATPase_c"/>
    <property type="match status" value="1"/>
</dbReference>
<dbReference type="SMART" id="SM00388">
    <property type="entry name" value="HisKA"/>
    <property type="match status" value="1"/>
</dbReference>
<comment type="similarity">
    <text evidence="3">Belongs to the sodium:solute symporter (SSF) (TC 2.A.21) family.</text>
</comment>
<dbReference type="InterPro" id="IPR004358">
    <property type="entry name" value="Sig_transdc_His_kin-like_C"/>
</dbReference>
<dbReference type="EMBL" id="LN907867">
    <property type="protein sequence ID" value="CUU41088.1"/>
    <property type="molecule type" value="Genomic_DNA"/>
</dbReference>
<evidence type="ECO:0000256" key="13">
    <source>
        <dbReference type="SAM" id="Phobius"/>
    </source>
</evidence>
<dbReference type="CDD" id="cd00082">
    <property type="entry name" value="HisKA"/>
    <property type="match status" value="1"/>
</dbReference>
<dbReference type="EC" id="2.7.13.3" evidence="4"/>